<evidence type="ECO:0000256" key="1">
    <source>
        <dbReference type="ARBA" id="ARBA00022729"/>
    </source>
</evidence>
<name>A0A7S2XDA4_9EUKA</name>
<dbReference type="InterPro" id="IPR029052">
    <property type="entry name" value="Metallo-depent_PP-like"/>
</dbReference>
<dbReference type="AlphaFoldDB" id="A0A7S2XDA4"/>
<evidence type="ECO:0000313" key="4">
    <source>
        <dbReference type="EMBL" id="CAD9770645.1"/>
    </source>
</evidence>
<dbReference type="Pfam" id="PF00149">
    <property type="entry name" value="Metallophos"/>
    <property type="match status" value="1"/>
</dbReference>
<dbReference type="SUPFAM" id="SSF56300">
    <property type="entry name" value="Metallo-dependent phosphatases"/>
    <property type="match status" value="1"/>
</dbReference>
<dbReference type="PANTHER" id="PTHR10161:SF14">
    <property type="entry name" value="TARTRATE-RESISTANT ACID PHOSPHATASE TYPE 5"/>
    <property type="match status" value="1"/>
</dbReference>
<protein>
    <recommendedName>
        <fullName evidence="3">Calcineurin-like phosphoesterase domain-containing protein</fullName>
    </recommendedName>
</protein>
<reference evidence="4" key="1">
    <citation type="submission" date="2021-01" db="EMBL/GenBank/DDBJ databases">
        <authorList>
            <person name="Corre E."/>
            <person name="Pelletier E."/>
            <person name="Niang G."/>
            <person name="Scheremetjew M."/>
            <person name="Finn R."/>
            <person name="Kale V."/>
            <person name="Holt S."/>
            <person name="Cochrane G."/>
            <person name="Meng A."/>
            <person name="Brown T."/>
            <person name="Cohen L."/>
        </authorList>
    </citation>
    <scope>NUCLEOTIDE SEQUENCE</scope>
    <source>
        <strain evidence="4">CCMP622</strain>
    </source>
</reference>
<dbReference type="InterPro" id="IPR051558">
    <property type="entry name" value="Metallophosphoesterase_PAP"/>
</dbReference>
<dbReference type="PANTHER" id="PTHR10161">
    <property type="entry name" value="TARTRATE-RESISTANT ACID PHOSPHATASE TYPE 5"/>
    <property type="match status" value="1"/>
</dbReference>
<sequence>MAAHASTINAQFLVNTGDNFYWCGIQNTSDFQVATDWLNPYNDASLDIPWYGVLGNHEYGYNVSAQIDLSTLHPNWIMDDHYYTKRITVTDSVHISMVFIDTSPCVSEYRSSSSSGWDPCGSQYPTCSLTNDPSDDFEGPCKFHENIISQDCSTQFTWFKEQLSSIPSDDWVIVVGHHPIDECDVEDLTSALQDHGFDLYLNGHAHTLTQYTVDGTGAYVTTGAGSLVNTADQLGGTAARNLTKAKVEGAAHLDTNYGHSYKTIWNQKVAGFTAHSFNDDYTQLTTDYIDYSGNVVHSFTVTKGSSPSPSPSPSPTGSCCHYSDSSCNEGDVCCKSNCDDPSTCSYTEYGCTGSYGQVHNCQWDGSTCKVGPQRNEL</sequence>
<dbReference type="Gene3D" id="3.60.21.10">
    <property type="match status" value="1"/>
</dbReference>
<gene>
    <name evidence="4" type="ORF">LSP00402_LOCUS14633</name>
</gene>
<dbReference type="GO" id="GO:0016787">
    <property type="term" value="F:hydrolase activity"/>
    <property type="evidence" value="ECO:0007669"/>
    <property type="project" value="UniProtKB-KW"/>
</dbReference>
<keyword evidence="2" id="KW-0378">Hydrolase</keyword>
<keyword evidence="1" id="KW-0732">Signal</keyword>
<accession>A0A7S2XDA4</accession>
<proteinExistence type="predicted"/>
<feature type="domain" description="Calcineurin-like phosphoesterase" evidence="3">
    <location>
        <begin position="9"/>
        <end position="207"/>
    </location>
</feature>
<evidence type="ECO:0000259" key="3">
    <source>
        <dbReference type="Pfam" id="PF00149"/>
    </source>
</evidence>
<dbReference type="EMBL" id="HBHP01023544">
    <property type="protein sequence ID" value="CAD9770645.1"/>
    <property type="molecule type" value="Transcribed_RNA"/>
</dbReference>
<organism evidence="4">
    <name type="scientific">Lotharella oceanica</name>
    <dbReference type="NCBI Taxonomy" id="641309"/>
    <lineage>
        <taxon>Eukaryota</taxon>
        <taxon>Sar</taxon>
        <taxon>Rhizaria</taxon>
        <taxon>Cercozoa</taxon>
        <taxon>Chlorarachniophyceae</taxon>
        <taxon>Lotharella</taxon>
    </lineage>
</organism>
<evidence type="ECO:0000256" key="2">
    <source>
        <dbReference type="ARBA" id="ARBA00022801"/>
    </source>
</evidence>
<dbReference type="InterPro" id="IPR004843">
    <property type="entry name" value="Calcineurin-like_PHP"/>
</dbReference>